<proteinExistence type="predicted"/>
<comment type="caution">
    <text evidence="2">The sequence shown here is derived from an EMBL/GenBank/DDBJ whole genome shotgun (WGS) entry which is preliminary data.</text>
</comment>
<feature type="compositionally biased region" description="Basic and acidic residues" evidence="1">
    <location>
        <begin position="23"/>
        <end position="38"/>
    </location>
</feature>
<name>A0A1Y2T802_SYMTR</name>
<evidence type="ECO:0000313" key="3">
    <source>
        <dbReference type="Proteomes" id="UP000194267"/>
    </source>
</evidence>
<accession>A0A1Y2T802</accession>
<protein>
    <submittedName>
        <fullName evidence="2">Uncharacterized protein</fullName>
    </submittedName>
</protein>
<dbReference type="AlphaFoldDB" id="A0A1Y2T802"/>
<gene>
    <name evidence="2" type="ORF">A6D92_03385</name>
</gene>
<sequence length="85" mass="9043">MGRSREPGSVSTSVTGAHATGHHLNEAAERGEPARDVPLEGLVWIEKEDQAKQGMARKGDMRDAAAAPDRPHPAGRPDQGGRQSH</sequence>
<reference evidence="3" key="1">
    <citation type="submission" date="2016-04" db="EMBL/GenBank/DDBJ databases">
        <authorList>
            <person name="Antunes L.P."/>
            <person name="Martins L.F."/>
            <person name="Pereira R.V."/>
            <person name="Thomas A.M."/>
            <person name="Barbosa D."/>
            <person name="Nascimento L."/>
            <person name="Silva G.M."/>
            <person name="Condomitti G.W."/>
            <person name="Digiampietri L.A."/>
            <person name="Lombardi K.C."/>
            <person name="Ramos P.L."/>
            <person name="Quaggio R.B."/>
            <person name="Oliveira J.C."/>
            <person name="Pascon R.C."/>
            <person name="Cruz J.B."/>
            <person name="Silva A.M."/>
            <person name="Setubal J.C."/>
        </authorList>
    </citation>
    <scope>NUCLEOTIDE SEQUENCE [LARGE SCALE GENOMIC DNA]</scope>
</reference>
<feature type="region of interest" description="Disordered" evidence="1">
    <location>
        <begin position="1"/>
        <end position="85"/>
    </location>
</feature>
<feature type="compositionally biased region" description="Basic and acidic residues" evidence="1">
    <location>
        <begin position="45"/>
        <end position="63"/>
    </location>
</feature>
<dbReference type="Proteomes" id="UP000194267">
    <property type="component" value="Unassembled WGS sequence"/>
</dbReference>
<organism evidence="2 3">
    <name type="scientific">Symbiobacterium thermophilum</name>
    <dbReference type="NCBI Taxonomy" id="2734"/>
    <lineage>
        <taxon>Bacteria</taxon>
        <taxon>Bacillati</taxon>
        <taxon>Bacillota</taxon>
        <taxon>Clostridia</taxon>
        <taxon>Eubacteriales</taxon>
        <taxon>Symbiobacteriaceae</taxon>
        <taxon>Symbiobacterium</taxon>
    </lineage>
</organism>
<evidence type="ECO:0000256" key="1">
    <source>
        <dbReference type="SAM" id="MobiDB-lite"/>
    </source>
</evidence>
<dbReference type="EMBL" id="LWLV01000190">
    <property type="protein sequence ID" value="OTA41847.1"/>
    <property type="molecule type" value="Genomic_DNA"/>
</dbReference>
<evidence type="ECO:0000313" key="2">
    <source>
        <dbReference type="EMBL" id="OTA41847.1"/>
    </source>
</evidence>